<dbReference type="EMBL" id="JACVVK020000152">
    <property type="protein sequence ID" value="KAK7488265.1"/>
    <property type="molecule type" value="Genomic_DNA"/>
</dbReference>
<feature type="compositionally biased region" description="Polar residues" evidence="1">
    <location>
        <begin position="69"/>
        <end position="79"/>
    </location>
</feature>
<feature type="region of interest" description="Disordered" evidence="1">
    <location>
        <begin position="69"/>
        <end position="91"/>
    </location>
</feature>
<gene>
    <name evidence="2" type="ORF">BaRGS_00020424</name>
</gene>
<evidence type="ECO:0000256" key="1">
    <source>
        <dbReference type="SAM" id="MobiDB-lite"/>
    </source>
</evidence>
<keyword evidence="3" id="KW-1185">Reference proteome</keyword>
<sequence length="121" mass="13552">MPHDHHDRHTTSVTTAAAIFISQASRLLPSSRHQCQSRSLSPSHHKRHNCYRLLATSVTIATVFTPQVSRSPPRHTTSVKIVAQSHHKRHNRCTVTLQESRSLQRHTTSVTIVAVTPQASQ</sequence>
<comment type="caution">
    <text evidence="2">The sequence shown here is derived from an EMBL/GenBank/DDBJ whole genome shotgun (WGS) entry which is preliminary data.</text>
</comment>
<evidence type="ECO:0000313" key="2">
    <source>
        <dbReference type="EMBL" id="KAK7488265.1"/>
    </source>
</evidence>
<dbReference type="AlphaFoldDB" id="A0ABD0KM22"/>
<name>A0ABD0KM22_9CAEN</name>
<organism evidence="2 3">
    <name type="scientific">Batillaria attramentaria</name>
    <dbReference type="NCBI Taxonomy" id="370345"/>
    <lineage>
        <taxon>Eukaryota</taxon>
        <taxon>Metazoa</taxon>
        <taxon>Spiralia</taxon>
        <taxon>Lophotrochozoa</taxon>
        <taxon>Mollusca</taxon>
        <taxon>Gastropoda</taxon>
        <taxon>Caenogastropoda</taxon>
        <taxon>Sorbeoconcha</taxon>
        <taxon>Cerithioidea</taxon>
        <taxon>Batillariidae</taxon>
        <taxon>Batillaria</taxon>
    </lineage>
</organism>
<evidence type="ECO:0000313" key="3">
    <source>
        <dbReference type="Proteomes" id="UP001519460"/>
    </source>
</evidence>
<proteinExistence type="predicted"/>
<reference evidence="2 3" key="1">
    <citation type="journal article" date="2023" name="Sci. Data">
        <title>Genome assembly of the Korean intertidal mud-creeper Batillaria attramentaria.</title>
        <authorList>
            <person name="Patra A.K."/>
            <person name="Ho P.T."/>
            <person name="Jun S."/>
            <person name="Lee S.J."/>
            <person name="Kim Y."/>
            <person name="Won Y.J."/>
        </authorList>
    </citation>
    <scope>NUCLEOTIDE SEQUENCE [LARGE SCALE GENOMIC DNA]</scope>
    <source>
        <strain evidence="2">Wonlab-2016</strain>
    </source>
</reference>
<dbReference type="Proteomes" id="UP001519460">
    <property type="component" value="Unassembled WGS sequence"/>
</dbReference>
<accession>A0ABD0KM22</accession>
<protein>
    <submittedName>
        <fullName evidence="2">Uncharacterized protein</fullName>
    </submittedName>
</protein>